<sequence length="326" mass="36506">MPIPRSRPFVPRSPSTPRVPALQTSAEELGTYSEGELLDDPEAFETALSSIEPLSDKSLKAIANLARYKPPPDPYPFPEGRSAVLVVLFGSRSGENLNVLLSTRIALPGGKMDDEDINLEATARREGQSYSVQRRCDTRKAEVLMSSCNSLRRSRPADRHDPDTVLDDPASLLGTVDDARHAGGLLQSGLLNTVAELFSFPLEAFLTADPHAPIFHHPPPARVEQGLVPYLTIEDYPWFDGTKHRYHAFEADPQPIVGLTAEILIHVAMIAYRRQPDFKLKAPGQMSQRQLILRAMQDPKWIEFRRNWRRKKTAEADKEEKLKGKL</sequence>
<organism evidence="2 3">
    <name type="scientific">Rhodotorula mucilaginosa</name>
    <name type="common">Yeast</name>
    <name type="synonym">Rhodotorula rubra</name>
    <dbReference type="NCBI Taxonomy" id="5537"/>
    <lineage>
        <taxon>Eukaryota</taxon>
        <taxon>Fungi</taxon>
        <taxon>Dikarya</taxon>
        <taxon>Basidiomycota</taxon>
        <taxon>Pucciniomycotina</taxon>
        <taxon>Microbotryomycetes</taxon>
        <taxon>Sporidiobolales</taxon>
        <taxon>Sporidiobolaceae</taxon>
        <taxon>Rhodotorula</taxon>
    </lineage>
</organism>
<dbReference type="PANTHER" id="PTHR12992">
    <property type="entry name" value="NUDIX HYDROLASE"/>
    <property type="match status" value="1"/>
</dbReference>
<evidence type="ECO:0008006" key="4">
    <source>
        <dbReference type="Google" id="ProtNLM"/>
    </source>
</evidence>
<evidence type="ECO:0000313" key="3">
    <source>
        <dbReference type="Proteomes" id="UP000777482"/>
    </source>
</evidence>
<reference evidence="2 3" key="1">
    <citation type="submission" date="2020-11" db="EMBL/GenBank/DDBJ databases">
        <title>Kefir isolates.</title>
        <authorList>
            <person name="Marcisauskas S."/>
            <person name="Kim Y."/>
            <person name="Blasche S."/>
        </authorList>
    </citation>
    <scope>NUCLEOTIDE SEQUENCE [LARGE SCALE GENOMIC DNA]</scope>
    <source>
        <strain evidence="2 3">KR</strain>
    </source>
</reference>
<dbReference type="Gene3D" id="3.90.79.10">
    <property type="entry name" value="Nucleoside Triphosphate Pyrophosphohydrolase"/>
    <property type="match status" value="1"/>
</dbReference>
<proteinExistence type="predicted"/>
<dbReference type="Proteomes" id="UP000777482">
    <property type="component" value="Unassembled WGS sequence"/>
</dbReference>
<feature type="compositionally biased region" description="Low complexity" evidence="1">
    <location>
        <begin position="1"/>
        <end position="20"/>
    </location>
</feature>
<accession>A0A9P6VYG9</accession>
<dbReference type="GO" id="GO:0010945">
    <property type="term" value="F:coenzyme A diphosphatase activity"/>
    <property type="evidence" value="ECO:0007669"/>
    <property type="project" value="InterPro"/>
</dbReference>
<evidence type="ECO:0000256" key="1">
    <source>
        <dbReference type="SAM" id="MobiDB-lite"/>
    </source>
</evidence>
<dbReference type="InterPro" id="IPR015797">
    <property type="entry name" value="NUDIX_hydrolase-like_dom_sf"/>
</dbReference>
<dbReference type="SUPFAM" id="SSF55811">
    <property type="entry name" value="Nudix"/>
    <property type="match status" value="1"/>
</dbReference>
<name>A0A9P6VYG9_RHOMI</name>
<feature type="region of interest" description="Disordered" evidence="1">
    <location>
        <begin position="1"/>
        <end position="37"/>
    </location>
</feature>
<dbReference type="OrthoDB" id="10260614at2759"/>
<dbReference type="EMBL" id="PUHQ01000080">
    <property type="protein sequence ID" value="KAG0657508.1"/>
    <property type="molecule type" value="Genomic_DNA"/>
</dbReference>
<keyword evidence="3" id="KW-1185">Reference proteome</keyword>
<dbReference type="PANTHER" id="PTHR12992:SF45">
    <property type="entry name" value="NUDIX HYDROLASE DOMAIN-CONTAINING PROTEIN"/>
    <property type="match status" value="1"/>
</dbReference>
<protein>
    <recommendedName>
        <fullName evidence="4">Nudix hydrolase domain-containing protein</fullName>
    </recommendedName>
</protein>
<dbReference type="GO" id="GO:0015938">
    <property type="term" value="P:coenzyme A catabolic process"/>
    <property type="evidence" value="ECO:0007669"/>
    <property type="project" value="TreeGrafter"/>
</dbReference>
<evidence type="ECO:0000313" key="2">
    <source>
        <dbReference type="EMBL" id="KAG0657508.1"/>
    </source>
</evidence>
<dbReference type="InterPro" id="IPR045121">
    <property type="entry name" value="CoAse"/>
</dbReference>
<dbReference type="AlphaFoldDB" id="A0A9P6VYG9"/>
<gene>
    <name evidence="2" type="ORF">C6P46_006477</name>
</gene>
<comment type="caution">
    <text evidence="2">The sequence shown here is derived from an EMBL/GenBank/DDBJ whole genome shotgun (WGS) entry which is preliminary data.</text>
</comment>